<evidence type="ECO:0000256" key="5">
    <source>
        <dbReference type="ARBA" id="ARBA00022741"/>
    </source>
</evidence>
<keyword evidence="2" id="KW-0813">Transport</keyword>
<name>A0ABR9ZL89_9CORY</name>
<evidence type="ECO:0000256" key="2">
    <source>
        <dbReference type="ARBA" id="ARBA00022448"/>
    </source>
</evidence>
<protein>
    <submittedName>
        <fullName evidence="11">ABC transporter ATP-binding protein</fullName>
    </submittedName>
</protein>
<proteinExistence type="predicted"/>
<dbReference type="SUPFAM" id="SSF52540">
    <property type="entry name" value="P-loop containing nucleoside triphosphate hydrolases"/>
    <property type="match status" value="1"/>
</dbReference>
<keyword evidence="4" id="KW-0410">Iron transport</keyword>
<feature type="domain" description="ABC transporter" evidence="10">
    <location>
        <begin position="13"/>
        <end position="248"/>
    </location>
</feature>
<dbReference type="InterPro" id="IPR003593">
    <property type="entry name" value="AAA+_ATPase"/>
</dbReference>
<evidence type="ECO:0000256" key="9">
    <source>
        <dbReference type="ARBA" id="ARBA00023136"/>
    </source>
</evidence>
<dbReference type="InterPro" id="IPR051535">
    <property type="entry name" value="Siderophore_ABC-ATPase"/>
</dbReference>
<evidence type="ECO:0000256" key="8">
    <source>
        <dbReference type="ARBA" id="ARBA00023065"/>
    </source>
</evidence>
<comment type="subcellular location">
    <subcellularLocation>
        <location evidence="1">Cell membrane</location>
        <topology evidence="1">Peripheral membrane protein</topology>
    </subcellularLocation>
</comment>
<evidence type="ECO:0000313" key="12">
    <source>
        <dbReference type="Proteomes" id="UP000635902"/>
    </source>
</evidence>
<keyword evidence="8" id="KW-0406">Ion transport</keyword>
<dbReference type="GO" id="GO:0005524">
    <property type="term" value="F:ATP binding"/>
    <property type="evidence" value="ECO:0007669"/>
    <property type="project" value="UniProtKB-KW"/>
</dbReference>
<dbReference type="PROSITE" id="PS50893">
    <property type="entry name" value="ABC_TRANSPORTER_2"/>
    <property type="match status" value="1"/>
</dbReference>
<evidence type="ECO:0000256" key="6">
    <source>
        <dbReference type="ARBA" id="ARBA00022840"/>
    </source>
</evidence>
<dbReference type="Proteomes" id="UP000635902">
    <property type="component" value="Unassembled WGS sequence"/>
</dbReference>
<evidence type="ECO:0000256" key="3">
    <source>
        <dbReference type="ARBA" id="ARBA00022475"/>
    </source>
</evidence>
<gene>
    <name evidence="11" type="ORF">IRY30_08965</name>
</gene>
<keyword evidence="3" id="KW-1003">Cell membrane</keyword>
<keyword evidence="9" id="KW-0472">Membrane</keyword>
<dbReference type="PANTHER" id="PTHR42771:SF2">
    <property type="entry name" value="IRON(3+)-HYDROXAMATE IMPORT ATP-BINDING PROTEIN FHUC"/>
    <property type="match status" value="1"/>
</dbReference>
<keyword evidence="12" id="KW-1185">Reference proteome</keyword>
<dbReference type="InterPro" id="IPR027417">
    <property type="entry name" value="P-loop_NTPase"/>
</dbReference>
<comment type="caution">
    <text evidence="11">The sequence shown here is derived from an EMBL/GenBank/DDBJ whole genome shotgun (WGS) entry which is preliminary data.</text>
</comment>
<dbReference type="PANTHER" id="PTHR42771">
    <property type="entry name" value="IRON(3+)-HYDROXAMATE IMPORT ATP-BINDING PROTEIN FHUC"/>
    <property type="match status" value="1"/>
</dbReference>
<dbReference type="InterPro" id="IPR003439">
    <property type="entry name" value="ABC_transporter-like_ATP-bd"/>
</dbReference>
<evidence type="ECO:0000313" key="11">
    <source>
        <dbReference type="EMBL" id="MBF4554196.1"/>
    </source>
</evidence>
<keyword evidence="5" id="KW-0547">Nucleotide-binding</keyword>
<evidence type="ECO:0000256" key="7">
    <source>
        <dbReference type="ARBA" id="ARBA00023004"/>
    </source>
</evidence>
<reference evidence="11 12" key="1">
    <citation type="submission" date="2020-10" db="EMBL/GenBank/DDBJ databases">
        <title>Novel species in genus Corynebacterium.</title>
        <authorList>
            <person name="Zhang G."/>
        </authorList>
    </citation>
    <scope>NUCLEOTIDE SEQUENCE [LARGE SCALE GENOMIC DNA]</scope>
    <source>
        <strain evidence="11 12">DSM 45110</strain>
    </source>
</reference>
<organism evidence="11 12">
    <name type="scientific">Corynebacterium suicordis DSM 45110</name>
    <dbReference type="NCBI Taxonomy" id="1121369"/>
    <lineage>
        <taxon>Bacteria</taxon>
        <taxon>Bacillati</taxon>
        <taxon>Actinomycetota</taxon>
        <taxon>Actinomycetes</taxon>
        <taxon>Mycobacteriales</taxon>
        <taxon>Corynebacteriaceae</taxon>
        <taxon>Corynebacterium</taxon>
    </lineage>
</organism>
<evidence type="ECO:0000256" key="1">
    <source>
        <dbReference type="ARBA" id="ARBA00004202"/>
    </source>
</evidence>
<dbReference type="SMART" id="SM00382">
    <property type="entry name" value="AAA"/>
    <property type="match status" value="1"/>
</dbReference>
<keyword evidence="7" id="KW-0408">Iron</keyword>
<dbReference type="EMBL" id="JADKMY010000003">
    <property type="protein sequence ID" value="MBF4554196.1"/>
    <property type="molecule type" value="Genomic_DNA"/>
</dbReference>
<sequence>MNNDELGVEKNRLQAKNICVAYGNKVIIEDLSLQIPDGEFTVIVGPNACGKSTLLKALSRMVEPVRGEVLLDGKPVGELPPKEVARQMSLLPQSPVAPEGIVVEDLVGRGRYPHQGFFKQWSSEDERKVKEAMARAHVEELAQRYVTELSGGQRQRVWISLVLAQDAPIVLLDEPTTYLDIAHQVEVLNLARALQREGFTVVAVLHELTLAFRYATNLVMMKEGAIVAEGQVNDVVTPELMEDVYGLRCELLHDPRSGRPIVVPVDEES</sequence>
<accession>A0ABR9ZL89</accession>
<dbReference type="CDD" id="cd03214">
    <property type="entry name" value="ABC_Iron-Siderophores_B12_Hemin"/>
    <property type="match status" value="1"/>
</dbReference>
<dbReference type="InterPro" id="IPR017871">
    <property type="entry name" value="ABC_transporter-like_CS"/>
</dbReference>
<dbReference type="Gene3D" id="3.40.50.300">
    <property type="entry name" value="P-loop containing nucleotide triphosphate hydrolases"/>
    <property type="match status" value="1"/>
</dbReference>
<dbReference type="Pfam" id="PF00005">
    <property type="entry name" value="ABC_tran"/>
    <property type="match status" value="1"/>
</dbReference>
<keyword evidence="6 11" id="KW-0067">ATP-binding</keyword>
<dbReference type="RefSeq" id="WP_194557087.1">
    <property type="nucleotide sequence ID" value="NZ_JADKMY010000003.1"/>
</dbReference>
<evidence type="ECO:0000259" key="10">
    <source>
        <dbReference type="PROSITE" id="PS50893"/>
    </source>
</evidence>
<dbReference type="PROSITE" id="PS00211">
    <property type="entry name" value="ABC_TRANSPORTER_1"/>
    <property type="match status" value="1"/>
</dbReference>
<evidence type="ECO:0000256" key="4">
    <source>
        <dbReference type="ARBA" id="ARBA00022496"/>
    </source>
</evidence>